<protein>
    <recommendedName>
        <fullName evidence="3">DUF1579 domain-containing protein</fullName>
    </recommendedName>
</protein>
<dbReference type="HOGENOM" id="CLU_1710653_0_0_11"/>
<evidence type="ECO:0000313" key="2">
    <source>
        <dbReference type="Proteomes" id="UP000000637"/>
    </source>
</evidence>
<dbReference type="KEGG" id="aau:AAur_1361"/>
<evidence type="ECO:0008006" key="3">
    <source>
        <dbReference type="Google" id="ProtNLM"/>
    </source>
</evidence>
<dbReference type="AlphaFoldDB" id="A1R4H9"/>
<dbReference type="STRING" id="290340.AAur_1361"/>
<dbReference type="RefSeq" id="WP_011774088.1">
    <property type="nucleotide sequence ID" value="NC_008711.1"/>
</dbReference>
<sequence>MTRSSNVDQLNILIGEWETTVPERDVQGRTTFEWLESGGFLIQRSTVQQPDYPDSISVIGATGSDGALQQHYFDSRGVARIYDVVLKDNVLLIFRDGPDWPQRFVGHVSEDGNTIHARLERGTYPGGPLEHDFDMVYSRVRAR</sequence>
<accession>A1R4H9</accession>
<dbReference type="EMBL" id="CP000474">
    <property type="protein sequence ID" value="ABM09756.1"/>
    <property type="molecule type" value="Genomic_DNA"/>
</dbReference>
<evidence type="ECO:0000313" key="1">
    <source>
        <dbReference type="EMBL" id="ABM09756.1"/>
    </source>
</evidence>
<dbReference type="OrthoDB" id="4210699at2"/>
<reference evidence="1 2" key="1">
    <citation type="journal article" date="2006" name="PLoS Genet.">
        <title>Secrets of soil survival revealed by the genome sequence of Arthrobacter aurescens TC1.</title>
        <authorList>
            <person name="Mongodin E.F."/>
            <person name="Shapir N."/>
            <person name="Daugherty S.C."/>
            <person name="DeBoy R.T."/>
            <person name="Emerson J.B."/>
            <person name="Shvartzbeyn A."/>
            <person name="Radune D."/>
            <person name="Vamathevan J."/>
            <person name="Riggs F."/>
            <person name="Grinberg V."/>
            <person name="Khouri H."/>
            <person name="Wackett L.P."/>
            <person name="Nelson K.E."/>
            <person name="Sadowsky M.J."/>
        </authorList>
    </citation>
    <scope>NUCLEOTIDE SEQUENCE [LARGE SCALE GENOMIC DNA]</scope>
    <source>
        <strain evidence="1 2">TC1</strain>
    </source>
</reference>
<organism evidence="1 2">
    <name type="scientific">Paenarthrobacter aurescens (strain TC1)</name>
    <dbReference type="NCBI Taxonomy" id="290340"/>
    <lineage>
        <taxon>Bacteria</taxon>
        <taxon>Bacillati</taxon>
        <taxon>Actinomycetota</taxon>
        <taxon>Actinomycetes</taxon>
        <taxon>Micrococcales</taxon>
        <taxon>Micrococcaceae</taxon>
        <taxon>Paenarthrobacter</taxon>
    </lineage>
</organism>
<name>A1R4H9_PAEAT</name>
<dbReference type="Proteomes" id="UP000000637">
    <property type="component" value="Chromosome"/>
</dbReference>
<gene>
    <name evidence="1" type="ordered locus">AAur_1361</name>
</gene>
<dbReference type="eggNOG" id="ENOG50336HX">
    <property type="taxonomic scope" value="Bacteria"/>
</dbReference>
<keyword evidence="2" id="KW-1185">Reference proteome</keyword>
<proteinExistence type="predicted"/>